<feature type="region of interest" description="Disordered" evidence="1">
    <location>
        <begin position="83"/>
        <end position="111"/>
    </location>
</feature>
<feature type="compositionally biased region" description="Polar residues" evidence="1">
    <location>
        <begin position="36"/>
        <end position="49"/>
    </location>
</feature>
<dbReference type="AlphaFoldDB" id="A0A9Q5I214"/>
<dbReference type="EMBL" id="LNZH02000138">
    <property type="protein sequence ID" value="OCB90252.1"/>
    <property type="molecule type" value="Genomic_DNA"/>
</dbReference>
<evidence type="ECO:0000313" key="3">
    <source>
        <dbReference type="Proteomes" id="UP000757232"/>
    </source>
</evidence>
<keyword evidence="3" id="KW-1185">Reference proteome</keyword>
<name>A0A9Q5I214_SANBA</name>
<reference evidence="2" key="1">
    <citation type="submission" date="2016-06" db="EMBL/GenBank/DDBJ databases">
        <title>Draft Genome sequence of the fungus Inonotus baumii.</title>
        <authorList>
            <person name="Zhu H."/>
            <person name="Lin W."/>
        </authorList>
    </citation>
    <scope>NUCLEOTIDE SEQUENCE</scope>
    <source>
        <strain evidence="2">821</strain>
    </source>
</reference>
<protein>
    <submittedName>
        <fullName evidence="2">Uncharacterized protein</fullName>
    </submittedName>
</protein>
<sequence length="128" mass="14170">MVNEELRNRLLRRLEAERAAQAEPGKTGEHSEDNLAHQNASSILSSTCPNGIGGSPSAMIEKRKTVDLEAEARARARVKMKLTVAKHSNPSDAHSDNVIVRDSEEKPRVPLKREGILRTVLENRRRGG</sequence>
<organism evidence="2 3">
    <name type="scientific">Sanghuangporus baumii</name>
    <name type="common">Phellinus baumii</name>
    <dbReference type="NCBI Taxonomy" id="108892"/>
    <lineage>
        <taxon>Eukaryota</taxon>
        <taxon>Fungi</taxon>
        <taxon>Dikarya</taxon>
        <taxon>Basidiomycota</taxon>
        <taxon>Agaricomycotina</taxon>
        <taxon>Agaricomycetes</taxon>
        <taxon>Hymenochaetales</taxon>
        <taxon>Hymenochaetaceae</taxon>
        <taxon>Sanghuangporus</taxon>
    </lineage>
</organism>
<gene>
    <name evidence="2" type="ORF">A7U60_g2541</name>
</gene>
<proteinExistence type="predicted"/>
<feature type="region of interest" description="Disordered" evidence="1">
    <location>
        <begin position="17"/>
        <end position="63"/>
    </location>
</feature>
<evidence type="ECO:0000256" key="1">
    <source>
        <dbReference type="SAM" id="MobiDB-lite"/>
    </source>
</evidence>
<accession>A0A9Q5I214</accession>
<comment type="caution">
    <text evidence="2">The sequence shown here is derived from an EMBL/GenBank/DDBJ whole genome shotgun (WGS) entry which is preliminary data.</text>
</comment>
<evidence type="ECO:0000313" key="2">
    <source>
        <dbReference type="EMBL" id="OCB90252.1"/>
    </source>
</evidence>
<feature type="compositionally biased region" description="Basic and acidic residues" evidence="1">
    <location>
        <begin position="93"/>
        <end position="111"/>
    </location>
</feature>
<feature type="compositionally biased region" description="Basic and acidic residues" evidence="1">
    <location>
        <begin position="17"/>
        <end position="35"/>
    </location>
</feature>
<dbReference type="Proteomes" id="UP000757232">
    <property type="component" value="Unassembled WGS sequence"/>
</dbReference>